<evidence type="ECO:0000313" key="2">
    <source>
        <dbReference type="Proteomes" id="UP000735302"/>
    </source>
</evidence>
<proteinExistence type="predicted"/>
<sequence>MIATAPREGARKRFCSTRRSSSGALLAENAVVNSKLPYLFGEVKALCSPDAIYDVIFGNSEGARGPEDPDMSVMVSAAMTSAQALSELAHPVRVPPVKRPGGVDRDQLISLQQKNSARQVLSIIYLQT</sequence>
<protein>
    <submittedName>
        <fullName evidence="1">Uncharacterized protein</fullName>
    </submittedName>
</protein>
<evidence type="ECO:0000313" key="1">
    <source>
        <dbReference type="EMBL" id="GFO30279.1"/>
    </source>
</evidence>
<dbReference type="Proteomes" id="UP000735302">
    <property type="component" value="Unassembled WGS sequence"/>
</dbReference>
<dbReference type="EMBL" id="BLXT01006233">
    <property type="protein sequence ID" value="GFO30279.1"/>
    <property type="molecule type" value="Genomic_DNA"/>
</dbReference>
<keyword evidence="2" id="KW-1185">Reference proteome</keyword>
<accession>A0AAV4CGI0</accession>
<reference evidence="1 2" key="1">
    <citation type="journal article" date="2021" name="Elife">
        <title>Chloroplast acquisition without the gene transfer in kleptoplastic sea slugs, Plakobranchus ocellatus.</title>
        <authorList>
            <person name="Maeda T."/>
            <person name="Takahashi S."/>
            <person name="Yoshida T."/>
            <person name="Shimamura S."/>
            <person name="Takaki Y."/>
            <person name="Nagai Y."/>
            <person name="Toyoda A."/>
            <person name="Suzuki Y."/>
            <person name="Arimoto A."/>
            <person name="Ishii H."/>
            <person name="Satoh N."/>
            <person name="Nishiyama T."/>
            <person name="Hasebe M."/>
            <person name="Maruyama T."/>
            <person name="Minagawa J."/>
            <person name="Obokata J."/>
            <person name="Shigenobu S."/>
        </authorList>
    </citation>
    <scope>NUCLEOTIDE SEQUENCE [LARGE SCALE GENOMIC DNA]</scope>
</reference>
<comment type="caution">
    <text evidence="1">The sequence shown here is derived from an EMBL/GenBank/DDBJ whole genome shotgun (WGS) entry which is preliminary data.</text>
</comment>
<gene>
    <name evidence="1" type="ORF">PoB_005678400</name>
</gene>
<organism evidence="1 2">
    <name type="scientific">Plakobranchus ocellatus</name>
    <dbReference type="NCBI Taxonomy" id="259542"/>
    <lineage>
        <taxon>Eukaryota</taxon>
        <taxon>Metazoa</taxon>
        <taxon>Spiralia</taxon>
        <taxon>Lophotrochozoa</taxon>
        <taxon>Mollusca</taxon>
        <taxon>Gastropoda</taxon>
        <taxon>Heterobranchia</taxon>
        <taxon>Euthyneura</taxon>
        <taxon>Panpulmonata</taxon>
        <taxon>Sacoglossa</taxon>
        <taxon>Placobranchoidea</taxon>
        <taxon>Plakobranchidae</taxon>
        <taxon>Plakobranchus</taxon>
    </lineage>
</organism>
<name>A0AAV4CGI0_9GAST</name>
<dbReference type="AlphaFoldDB" id="A0AAV4CGI0"/>